<evidence type="ECO:0000313" key="1">
    <source>
        <dbReference type="EMBL" id="MPN30614.1"/>
    </source>
</evidence>
<organism evidence="1">
    <name type="scientific">bioreactor metagenome</name>
    <dbReference type="NCBI Taxonomy" id="1076179"/>
    <lineage>
        <taxon>unclassified sequences</taxon>
        <taxon>metagenomes</taxon>
        <taxon>ecological metagenomes</taxon>
    </lineage>
</organism>
<dbReference type="InterPro" id="IPR029062">
    <property type="entry name" value="Class_I_gatase-like"/>
</dbReference>
<accession>A0A645H2S1</accession>
<reference evidence="1" key="1">
    <citation type="submission" date="2019-08" db="EMBL/GenBank/DDBJ databases">
        <authorList>
            <person name="Kucharzyk K."/>
            <person name="Murdoch R.W."/>
            <person name="Higgins S."/>
            <person name="Loffler F."/>
        </authorList>
    </citation>
    <scope>NUCLEOTIDE SEQUENCE</scope>
</reference>
<dbReference type="Gene3D" id="3.40.50.880">
    <property type="match status" value="1"/>
</dbReference>
<gene>
    <name evidence="1" type="ORF">SDC9_178085</name>
</gene>
<sequence>MRHFVEYLDAGKPVIALRTSTHGFAYERNKESKYARFDWRSKAWPGGFGQQILGETWINHHGVHGKESTRGVINEKMANEPVLRGVKDIWGPTDVYGVVHLPADAQVLVWGEVLSGMQSIDSPVESKNKPMMPLIWLREYRGASGKTNRVLASTIGAAVDLENEGLRRLLVNGVFWAAGLEKQIPAHADVSYAAPYKPSWFGFGKHQPGLKPSDFGKTAEQAIEK</sequence>
<dbReference type="AlphaFoldDB" id="A0A645H2S1"/>
<evidence type="ECO:0008006" key="2">
    <source>
        <dbReference type="Google" id="ProtNLM"/>
    </source>
</evidence>
<comment type="caution">
    <text evidence="1">The sequence shown here is derived from an EMBL/GenBank/DDBJ whole genome shotgun (WGS) entry which is preliminary data.</text>
</comment>
<dbReference type="EMBL" id="VSSQ01081788">
    <property type="protein sequence ID" value="MPN30614.1"/>
    <property type="molecule type" value="Genomic_DNA"/>
</dbReference>
<protein>
    <recommendedName>
        <fullName evidence="2">ThuA-like domain-containing protein</fullName>
    </recommendedName>
</protein>
<proteinExistence type="predicted"/>
<name>A0A645H2S1_9ZZZZ</name>
<dbReference type="SUPFAM" id="SSF52317">
    <property type="entry name" value="Class I glutamine amidotransferase-like"/>
    <property type="match status" value="1"/>
</dbReference>